<accession>A0A2T9ZDD8</accession>
<organism evidence="10 11">
    <name type="scientific">Smittium megazygosporum</name>
    <dbReference type="NCBI Taxonomy" id="133381"/>
    <lineage>
        <taxon>Eukaryota</taxon>
        <taxon>Fungi</taxon>
        <taxon>Fungi incertae sedis</taxon>
        <taxon>Zoopagomycota</taxon>
        <taxon>Kickxellomycotina</taxon>
        <taxon>Harpellomycetes</taxon>
        <taxon>Harpellales</taxon>
        <taxon>Legeriomycetaceae</taxon>
        <taxon>Smittium</taxon>
    </lineage>
</organism>
<feature type="domain" description="GH18" evidence="9">
    <location>
        <begin position="4"/>
        <end position="385"/>
    </location>
</feature>
<keyword evidence="2 7" id="KW-0378">Hydrolase</keyword>
<evidence type="ECO:0000313" key="10">
    <source>
        <dbReference type="EMBL" id="PVV02601.1"/>
    </source>
</evidence>
<keyword evidence="5 7" id="KW-0326">Glycosidase</keyword>
<dbReference type="AlphaFoldDB" id="A0A2T9ZDD8"/>
<name>A0A2T9ZDD8_9FUNG</name>
<keyword evidence="4" id="KW-0119">Carbohydrate metabolism</keyword>
<dbReference type="SMART" id="SM00636">
    <property type="entry name" value="Glyco_18"/>
    <property type="match status" value="1"/>
</dbReference>
<dbReference type="InterPro" id="IPR050314">
    <property type="entry name" value="Glycosyl_Hydrlase_18"/>
</dbReference>
<protein>
    <recommendedName>
        <fullName evidence="9">GH18 domain-containing protein</fullName>
    </recommendedName>
</protein>
<evidence type="ECO:0000259" key="9">
    <source>
        <dbReference type="PROSITE" id="PS51910"/>
    </source>
</evidence>
<dbReference type="PROSITE" id="PS01095">
    <property type="entry name" value="GH18_1"/>
    <property type="match status" value="1"/>
</dbReference>
<dbReference type="GO" id="GO:0000272">
    <property type="term" value="P:polysaccharide catabolic process"/>
    <property type="evidence" value="ECO:0007669"/>
    <property type="project" value="UniProtKB-KW"/>
</dbReference>
<evidence type="ECO:0000256" key="2">
    <source>
        <dbReference type="ARBA" id="ARBA00022801"/>
    </source>
</evidence>
<keyword evidence="6" id="KW-0624">Polysaccharide degradation</keyword>
<dbReference type="PROSITE" id="PS51910">
    <property type="entry name" value="GH18_2"/>
    <property type="match status" value="1"/>
</dbReference>
<evidence type="ECO:0000256" key="3">
    <source>
        <dbReference type="ARBA" id="ARBA00023024"/>
    </source>
</evidence>
<dbReference type="InterPro" id="IPR011583">
    <property type="entry name" value="Chitinase_II/V-like_cat"/>
</dbReference>
<dbReference type="PANTHER" id="PTHR11177:SF317">
    <property type="entry name" value="CHITINASE 12-RELATED"/>
    <property type="match status" value="1"/>
</dbReference>
<keyword evidence="11" id="KW-1185">Reference proteome</keyword>
<comment type="similarity">
    <text evidence="8">Belongs to the glycosyl hydrolase 18 family.</text>
</comment>
<dbReference type="CDD" id="cd06548">
    <property type="entry name" value="GH18_chitinase"/>
    <property type="match status" value="1"/>
</dbReference>
<comment type="catalytic activity">
    <reaction evidence="1">
        <text>Random endo-hydrolysis of N-acetyl-beta-D-glucosaminide (1-&gt;4)-beta-linkages in chitin and chitodextrins.</text>
        <dbReference type="EC" id="3.2.1.14"/>
    </reaction>
</comment>
<evidence type="ECO:0000256" key="5">
    <source>
        <dbReference type="ARBA" id="ARBA00023295"/>
    </source>
</evidence>
<evidence type="ECO:0000313" key="11">
    <source>
        <dbReference type="Proteomes" id="UP000245609"/>
    </source>
</evidence>
<evidence type="ECO:0000256" key="4">
    <source>
        <dbReference type="ARBA" id="ARBA00023277"/>
    </source>
</evidence>
<proteinExistence type="inferred from homology"/>
<dbReference type="InterPro" id="IPR029070">
    <property type="entry name" value="Chitinase_insertion_sf"/>
</dbReference>
<sequence>MSQYAKFAYFTSWSIYSINYKPNQIPVENLTHILYAFANIVNGEIALGDAWADVQISYGAKNTFNGVAGAFGYLNSRTGDLRTRNPNIKTLISIGGWTWSSAFSSLASTASGRQKFAKSIAAFLPKYGFDGVDIDWEYPVSGGAPGTPTSPQDGVNYVLLLQEIRNQLNAIAPNRYLLTVATSAAPNIAKNVNMRSVSDVVNYINLMSYDFAGAWMNRTSYDSNLYFDYQRSSGHSIDNAVCYYQSVGVPLSKIVLGTPFCGKVFKQVGAGTLPQVPGFNAPYNGVPAVGELPGMIEAGIINQVGVKQLTGANNPGGYVIMFDNNAKSASAFSISNKIFLTFENPSSIVAKCEYIKSKRLGGIMAWELSQDPTNTLTGIFKQQLG</sequence>
<evidence type="ECO:0000256" key="7">
    <source>
        <dbReference type="RuleBase" id="RU000489"/>
    </source>
</evidence>
<dbReference type="InterPro" id="IPR001223">
    <property type="entry name" value="Glyco_hydro18_cat"/>
</dbReference>
<dbReference type="SUPFAM" id="SSF51445">
    <property type="entry name" value="(Trans)glycosidases"/>
    <property type="match status" value="1"/>
</dbReference>
<evidence type="ECO:0000256" key="1">
    <source>
        <dbReference type="ARBA" id="ARBA00000822"/>
    </source>
</evidence>
<dbReference type="Proteomes" id="UP000245609">
    <property type="component" value="Unassembled WGS sequence"/>
</dbReference>
<keyword evidence="3" id="KW-0146">Chitin degradation</keyword>
<dbReference type="InterPro" id="IPR017853">
    <property type="entry name" value="GH"/>
</dbReference>
<dbReference type="GO" id="GO:0008061">
    <property type="term" value="F:chitin binding"/>
    <property type="evidence" value="ECO:0007669"/>
    <property type="project" value="InterPro"/>
</dbReference>
<dbReference type="GO" id="GO:0006032">
    <property type="term" value="P:chitin catabolic process"/>
    <property type="evidence" value="ECO:0007669"/>
    <property type="project" value="UniProtKB-KW"/>
</dbReference>
<dbReference type="Pfam" id="PF00704">
    <property type="entry name" value="Glyco_hydro_18"/>
    <property type="match status" value="1"/>
</dbReference>
<dbReference type="GO" id="GO:0008843">
    <property type="term" value="F:endochitinase activity"/>
    <property type="evidence" value="ECO:0007669"/>
    <property type="project" value="UniProtKB-EC"/>
</dbReference>
<dbReference type="PANTHER" id="PTHR11177">
    <property type="entry name" value="CHITINASE"/>
    <property type="match status" value="1"/>
</dbReference>
<dbReference type="EMBL" id="MBFS01000391">
    <property type="protein sequence ID" value="PVV02601.1"/>
    <property type="molecule type" value="Genomic_DNA"/>
</dbReference>
<dbReference type="InterPro" id="IPR001579">
    <property type="entry name" value="Glyco_hydro_18_chit_AS"/>
</dbReference>
<dbReference type="Gene3D" id="3.20.20.80">
    <property type="entry name" value="Glycosidases"/>
    <property type="match status" value="1"/>
</dbReference>
<gene>
    <name evidence="10" type="ORF">BB560_002940</name>
</gene>
<comment type="caution">
    <text evidence="10">The sequence shown here is derived from an EMBL/GenBank/DDBJ whole genome shotgun (WGS) entry which is preliminary data.</text>
</comment>
<dbReference type="OrthoDB" id="73875at2759"/>
<reference evidence="10 11" key="1">
    <citation type="journal article" date="2018" name="MBio">
        <title>Comparative Genomics Reveals the Core Gene Toolbox for the Fungus-Insect Symbiosis.</title>
        <authorList>
            <person name="Wang Y."/>
            <person name="Stata M."/>
            <person name="Wang W."/>
            <person name="Stajich J.E."/>
            <person name="White M.M."/>
            <person name="Moncalvo J.M."/>
        </authorList>
    </citation>
    <scope>NUCLEOTIDE SEQUENCE [LARGE SCALE GENOMIC DNA]</scope>
    <source>
        <strain evidence="10 11">SC-DP-2</strain>
    </source>
</reference>
<dbReference type="STRING" id="133381.A0A2T9ZDD8"/>
<evidence type="ECO:0000256" key="8">
    <source>
        <dbReference type="RuleBase" id="RU004453"/>
    </source>
</evidence>
<evidence type="ECO:0000256" key="6">
    <source>
        <dbReference type="ARBA" id="ARBA00023326"/>
    </source>
</evidence>
<dbReference type="Gene3D" id="3.10.50.10">
    <property type="match status" value="1"/>
</dbReference>